<evidence type="ECO:0000256" key="6">
    <source>
        <dbReference type="ARBA" id="ARBA00022692"/>
    </source>
</evidence>
<dbReference type="Pfam" id="PF03924">
    <property type="entry name" value="CHASE"/>
    <property type="match status" value="1"/>
</dbReference>
<dbReference type="SMART" id="SM01079">
    <property type="entry name" value="CHASE"/>
    <property type="match status" value="1"/>
</dbReference>
<dbReference type="InterPro" id="IPR042240">
    <property type="entry name" value="CHASE_sf"/>
</dbReference>
<dbReference type="InterPro" id="IPR006189">
    <property type="entry name" value="CHASE_dom"/>
</dbReference>
<keyword evidence="5" id="KW-0808">Transferase</keyword>
<sequence>MTQMHEIPANAESRIKAIHVIVVTLSLCLTLFAWQFSRQQIETRVSLRFEAARDRALALIVDRMEKYEDALWAGVAAIESHGGDISYEDWHAFAQTLDIHEKYPGINGIGVIHFQTAQTLDAYLAEQRGSRPEFRIFPEHEQSFYMPITYIEPESSNAAAIGLDVAHETNRRTAALASRDTGTSQITGPITLVQDESSTPGFLFYAPFENNGVPAGAVYAPFVVHKLMQGLLATELRNVRFSIHDDGSLIYDEHAAIDELHDADPMHSDLVAINLYGRTWTVDIRSNLAFRGQNTYSQSTYILIAGLVIEALIIALLFLMARANKRAISYADEVTVSLKAKTARLNTMNKELSVKNEALEEFAYIASHDLKTPIRGINGLTEMIEEDLEEYFASADANPEVRQNLHLIQSRVVRMNQLTQGIMEYAKVDVHAGETGHLDLKGALVDLILDLGLREDQLVLNGDVEAVDIDTVNLRRVLENLIGNAVKYYDGTDPLQIVVSAKLEGDRCCFSVSDNGPGIDPKFHDRIFKVFQTLRLAHMPESTGIGLAIVKKAVERHGGKITVQSELGSGATFHFDWPCTLSQSTSLLSQRAA</sequence>
<evidence type="ECO:0000256" key="2">
    <source>
        <dbReference type="ARBA" id="ARBA00004370"/>
    </source>
</evidence>
<evidence type="ECO:0000259" key="11">
    <source>
        <dbReference type="PROSITE" id="PS50109"/>
    </source>
</evidence>
<keyword evidence="6 10" id="KW-0812">Transmembrane</keyword>
<dbReference type="CDD" id="cd00082">
    <property type="entry name" value="HisKA"/>
    <property type="match status" value="1"/>
</dbReference>
<comment type="subcellular location">
    <subcellularLocation>
        <location evidence="2">Membrane</location>
    </subcellularLocation>
</comment>
<evidence type="ECO:0000313" key="14">
    <source>
        <dbReference type="Proteomes" id="UP001161388"/>
    </source>
</evidence>
<dbReference type="Pfam" id="PF00512">
    <property type="entry name" value="HisKA"/>
    <property type="match status" value="1"/>
</dbReference>
<dbReference type="InterPro" id="IPR050351">
    <property type="entry name" value="BphY/WalK/GraS-like"/>
</dbReference>
<keyword evidence="4" id="KW-0597">Phosphoprotein</keyword>
<comment type="catalytic activity">
    <reaction evidence="1">
        <text>ATP + protein L-histidine = ADP + protein N-phospho-L-histidine.</text>
        <dbReference type="EC" id="2.7.13.3"/>
    </reaction>
</comment>
<evidence type="ECO:0000256" key="3">
    <source>
        <dbReference type="ARBA" id="ARBA00012438"/>
    </source>
</evidence>
<comment type="caution">
    <text evidence="13">The sequence shown here is derived from an EMBL/GenBank/DDBJ whole genome shotgun (WGS) entry which is preliminary data.</text>
</comment>
<evidence type="ECO:0000259" key="12">
    <source>
        <dbReference type="PROSITE" id="PS50839"/>
    </source>
</evidence>
<feature type="transmembrane region" description="Helical" evidence="10">
    <location>
        <begin position="301"/>
        <end position="321"/>
    </location>
</feature>
<evidence type="ECO:0000256" key="8">
    <source>
        <dbReference type="ARBA" id="ARBA00022989"/>
    </source>
</evidence>
<dbReference type="Proteomes" id="UP001161388">
    <property type="component" value="Unassembled WGS sequence"/>
</dbReference>
<dbReference type="Gene3D" id="1.10.287.130">
    <property type="match status" value="1"/>
</dbReference>
<dbReference type="PANTHER" id="PTHR42878:SF15">
    <property type="entry name" value="BACTERIOPHYTOCHROME"/>
    <property type="match status" value="1"/>
</dbReference>
<dbReference type="SMART" id="SM00387">
    <property type="entry name" value="HATPase_c"/>
    <property type="match status" value="1"/>
</dbReference>
<dbReference type="InterPro" id="IPR036890">
    <property type="entry name" value="HATPase_C_sf"/>
</dbReference>
<evidence type="ECO:0000256" key="5">
    <source>
        <dbReference type="ARBA" id="ARBA00022679"/>
    </source>
</evidence>
<dbReference type="SMART" id="SM00388">
    <property type="entry name" value="HisKA"/>
    <property type="match status" value="1"/>
</dbReference>
<evidence type="ECO:0000313" key="13">
    <source>
        <dbReference type="EMBL" id="GLQ25540.1"/>
    </source>
</evidence>
<dbReference type="InterPro" id="IPR004358">
    <property type="entry name" value="Sig_transdc_His_kin-like_C"/>
</dbReference>
<organism evidence="13 14">
    <name type="scientific">Sulfitobacter pacificus</name>
    <dbReference type="NCBI Taxonomy" id="1499314"/>
    <lineage>
        <taxon>Bacteria</taxon>
        <taxon>Pseudomonadati</taxon>
        <taxon>Pseudomonadota</taxon>
        <taxon>Alphaproteobacteria</taxon>
        <taxon>Rhodobacterales</taxon>
        <taxon>Roseobacteraceae</taxon>
        <taxon>Sulfitobacter</taxon>
    </lineage>
</organism>
<dbReference type="SUPFAM" id="SSF47384">
    <property type="entry name" value="Homodimeric domain of signal transducing histidine kinase"/>
    <property type="match status" value="1"/>
</dbReference>
<gene>
    <name evidence="13" type="ORF">GCM10007927_03430</name>
</gene>
<evidence type="ECO:0000256" key="4">
    <source>
        <dbReference type="ARBA" id="ARBA00022553"/>
    </source>
</evidence>
<dbReference type="EC" id="2.7.13.3" evidence="3"/>
<accession>A0ABQ5VEM5</accession>
<keyword evidence="9 10" id="KW-0472">Membrane</keyword>
<dbReference type="Gene3D" id="3.30.450.350">
    <property type="entry name" value="CHASE domain"/>
    <property type="match status" value="1"/>
</dbReference>
<protein>
    <recommendedName>
        <fullName evidence="3">histidine kinase</fullName>
        <ecNumber evidence="3">2.7.13.3</ecNumber>
    </recommendedName>
</protein>
<evidence type="ECO:0000256" key="10">
    <source>
        <dbReference type="SAM" id="Phobius"/>
    </source>
</evidence>
<dbReference type="PANTHER" id="PTHR42878">
    <property type="entry name" value="TWO-COMPONENT HISTIDINE KINASE"/>
    <property type="match status" value="1"/>
</dbReference>
<name>A0ABQ5VEM5_9RHOB</name>
<reference evidence="13" key="1">
    <citation type="journal article" date="2014" name="Int. J. Syst. Evol. Microbiol.">
        <title>Complete genome of a new Firmicutes species belonging to the dominant human colonic microbiota ('Ruminococcus bicirculans') reveals two chromosomes and a selective capacity to utilize plant glucans.</title>
        <authorList>
            <consortium name="NISC Comparative Sequencing Program"/>
            <person name="Wegmann U."/>
            <person name="Louis P."/>
            <person name="Goesmann A."/>
            <person name="Henrissat B."/>
            <person name="Duncan S.H."/>
            <person name="Flint H.J."/>
        </authorList>
    </citation>
    <scope>NUCLEOTIDE SEQUENCE</scope>
    <source>
        <strain evidence="13">NBRC 109915</strain>
    </source>
</reference>
<evidence type="ECO:0000256" key="9">
    <source>
        <dbReference type="ARBA" id="ARBA00023136"/>
    </source>
</evidence>
<dbReference type="Pfam" id="PF02518">
    <property type="entry name" value="HATPase_c"/>
    <property type="match status" value="1"/>
</dbReference>
<evidence type="ECO:0000256" key="1">
    <source>
        <dbReference type="ARBA" id="ARBA00000085"/>
    </source>
</evidence>
<keyword evidence="7" id="KW-0418">Kinase</keyword>
<dbReference type="PROSITE" id="PS50109">
    <property type="entry name" value="HIS_KIN"/>
    <property type="match status" value="1"/>
</dbReference>
<feature type="domain" description="CHASE" evidence="12">
    <location>
        <begin position="141"/>
        <end position="237"/>
    </location>
</feature>
<feature type="domain" description="Histidine kinase" evidence="11">
    <location>
        <begin position="365"/>
        <end position="581"/>
    </location>
</feature>
<reference evidence="13" key="2">
    <citation type="submission" date="2023-01" db="EMBL/GenBank/DDBJ databases">
        <title>Draft genome sequence of Sulfitobacter pacificus strain NBRC 109915.</title>
        <authorList>
            <person name="Sun Q."/>
            <person name="Mori K."/>
        </authorList>
    </citation>
    <scope>NUCLEOTIDE SEQUENCE</scope>
    <source>
        <strain evidence="13">NBRC 109915</strain>
    </source>
</reference>
<dbReference type="Gene3D" id="3.30.565.10">
    <property type="entry name" value="Histidine kinase-like ATPase, C-terminal domain"/>
    <property type="match status" value="1"/>
</dbReference>
<proteinExistence type="predicted"/>
<dbReference type="SUPFAM" id="SSF55874">
    <property type="entry name" value="ATPase domain of HSP90 chaperone/DNA topoisomerase II/histidine kinase"/>
    <property type="match status" value="1"/>
</dbReference>
<evidence type="ECO:0000256" key="7">
    <source>
        <dbReference type="ARBA" id="ARBA00022777"/>
    </source>
</evidence>
<dbReference type="InterPro" id="IPR003661">
    <property type="entry name" value="HisK_dim/P_dom"/>
</dbReference>
<dbReference type="PRINTS" id="PR00344">
    <property type="entry name" value="BCTRLSENSOR"/>
</dbReference>
<dbReference type="InterPro" id="IPR036097">
    <property type="entry name" value="HisK_dim/P_sf"/>
</dbReference>
<dbReference type="PROSITE" id="PS50839">
    <property type="entry name" value="CHASE"/>
    <property type="match status" value="1"/>
</dbReference>
<feature type="transmembrane region" description="Helical" evidence="10">
    <location>
        <begin position="17"/>
        <end position="36"/>
    </location>
</feature>
<keyword evidence="14" id="KW-1185">Reference proteome</keyword>
<keyword evidence="8 10" id="KW-1133">Transmembrane helix</keyword>
<dbReference type="EMBL" id="BSNL01000001">
    <property type="protein sequence ID" value="GLQ25540.1"/>
    <property type="molecule type" value="Genomic_DNA"/>
</dbReference>
<dbReference type="InterPro" id="IPR005467">
    <property type="entry name" value="His_kinase_dom"/>
</dbReference>
<dbReference type="InterPro" id="IPR003594">
    <property type="entry name" value="HATPase_dom"/>
</dbReference>